<proteinExistence type="predicted"/>
<sequence>MNSILGNNTGIQLTQHPVNIYEEVKVDDIPDQGRIKDLYRQKKALELLIMHYERQQSIQSSAGKNIKLSETDIRKIHAAKEFLLADIQHPPCLSQLVRQTGLNEFKLKAGFRKVFNNSVFGYLRDYRLLLAWQLLKKKELSVTAVAYETGYTTVQHFSKEFSKRFGVSPSRVD</sequence>
<dbReference type="InterPro" id="IPR018060">
    <property type="entry name" value="HTH_AraC"/>
</dbReference>
<evidence type="ECO:0000259" key="3">
    <source>
        <dbReference type="PROSITE" id="PS01124"/>
    </source>
</evidence>
<evidence type="ECO:0000256" key="2">
    <source>
        <dbReference type="ARBA" id="ARBA00023163"/>
    </source>
</evidence>
<reference evidence="4 5" key="1">
    <citation type="submission" date="2020-09" db="EMBL/GenBank/DDBJ databases">
        <title>Genome sequences of type strains of Chitinophaga qingshengii and Chitinophaga varians.</title>
        <authorList>
            <person name="Kittiwongwattana C."/>
        </authorList>
    </citation>
    <scope>NUCLEOTIDE SEQUENCE [LARGE SCALE GENOMIC DNA]</scope>
    <source>
        <strain evidence="4 5">JCM 30026</strain>
    </source>
</reference>
<name>A0ABR7TUT7_9BACT</name>
<keyword evidence="2" id="KW-0804">Transcription</keyword>
<evidence type="ECO:0000256" key="1">
    <source>
        <dbReference type="ARBA" id="ARBA00023015"/>
    </source>
</evidence>
<dbReference type="Pfam" id="PF12833">
    <property type="entry name" value="HTH_18"/>
    <property type="match status" value="1"/>
</dbReference>
<dbReference type="RefSeq" id="WP_188091365.1">
    <property type="nucleotide sequence ID" value="NZ_JACVFC010000005.1"/>
</dbReference>
<dbReference type="InterPro" id="IPR009057">
    <property type="entry name" value="Homeodomain-like_sf"/>
</dbReference>
<comment type="caution">
    <text evidence="4">The sequence shown here is derived from an EMBL/GenBank/DDBJ whole genome shotgun (WGS) entry which is preliminary data.</text>
</comment>
<dbReference type="InterPro" id="IPR053142">
    <property type="entry name" value="PchR_regulatory_protein"/>
</dbReference>
<protein>
    <submittedName>
        <fullName evidence="4">Helix-turn-helix transcriptional regulator</fullName>
    </submittedName>
</protein>
<dbReference type="SUPFAM" id="SSF46689">
    <property type="entry name" value="Homeodomain-like"/>
    <property type="match status" value="1"/>
</dbReference>
<dbReference type="Proteomes" id="UP000659124">
    <property type="component" value="Unassembled WGS sequence"/>
</dbReference>
<dbReference type="PANTHER" id="PTHR47893:SF1">
    <property type="entry name" value="REGULATORY PROTEIN PCHR"/>
    <property type="match status" value="1"/>
</dbReference>
<keyword evidence="5" id="KW-1185">Reference proteome</keyword>
<gene>
    <name evidence="4" type="ORF">ICL07_27935</name>
</gene>
<dbReference type="Gene3D" id="1.10.10.60">
    <property type="entry name" value="Homeodomain-like"/>
    <property type="match status" value="1"/>
</dbReference>
<evidence type="ECO:0000313" key="4">
    <source>
        <dbReference type="EMBL" id="MBC9934250.1"/>
    </source>
</evidence>
<dbReference type="EMBL" id="JACVFC010000005">
    <property type="protein sequence ID" value="MBC9934250.1"/>
    <property type="molecule type" value="Genomic_DNA"/>
</dbReference>
<organism evidence="4 5">
    <name type="scientific">Chitinophaga qingshengii</name>
    <dbReference type="NCBI Taxonomy" id="1569794"/>
    <lineage>
        <taxon>Bacteria</taxon>
        <taxon>Pseudomonadati</taxon>
        <taxon>Bacteroidota</taxon>
        <taxon>Chitinophagia</taxon>
        <taxon>Chitinophagales</taxon>
        <taxon>Chitinophagaceae</taxon>
        <taxon>Chitinophaga</taxon>
    </lineage>
</organism>
<dbReference type="PANTHER" id="PTHR47893">
    <property type="entry name" value="REGULATORY PROTEIN PCHR"/>
    <property type="match status" value="1"/>
</dbReference>
<dbReference type="SMART" id="SM00342">
    <property type="entry name" value="HTH_ARAC"/>
    <property type="match status" value="1"/>
</dbReference>
<evidence type="ECO:0000313" key="5">
    <source>
        <dbReference type="Proteomes" id="UP000659124"/>
    </source>
</evidence>
<keyword evidence="1" id="KW-0805">Transcription regulation</keyword>
<accession>A0ABR7TUT7</accession>
<feature type="domain" description="HTH araC/xylS-type" evidence="3">
    <location>
        <begin position="77"/>
        <end position="173"/>
    </location>
</feature>
<dbReference type="PROSITE" id="PS01124">
    <property type="entry name" value="HTH_ARAC_FAMILY_2"/>
    <property type="match status" value="1"/>
</dbReference>